<evidence type="ECO:0000259" key="5">
    <source>
        <dbReference type="PROSITE" id="PS50871"/>
    </source>
</evidence>
<dbReference type="InterPro" id="IPR008983">
    <property type="entry name" value="Tumour_necrosis_fac-like_dom"/>
</dbReference>
<dbReference type="GeneTree" id="ENSGT00950000183116"/>
<keyword evidence="8" id="KW-1185">Reference proteome</keyword>
<evidence type="ECO:0000313" key="7">
    <source>
        <dbReference type="Ensembl" id="ENSTNIP00000007454.1"/>
    </source>
</evidence>
<dbReference type="InterPro" id="IPR050822">
    <property type="entry name" value="Cerebellin_Synaptic_Org"/>
</dbReference>
<dbReference type="Ensembl" id="ENSTNIT00000007612.1">
    <property type="protein sequence ID" value="ENSTNIP00000007454.1"/>
    <property type="gene ID" value="ENSTNIG00000004794.1"/>
</dbReference>
<reference evidence="7" key="3">
    <citation type="submission" date="2025-05" db="UniProtKB">
        <authorList>
            <consortium name="Ensembl"/>
        </authorList>
    </citation>
    <scope>IDENTIFICATION</scope>
</reference>
<name>Q4T2B6_TETNG</name>
<evidence type="ECO:0000313" key="8">
    <source>
        <dbReference type="Proteomes" id="UP000007303"/>
    </source>
</evidence>
<organism evidence="6">
    <name type="scientific">Tetraodon nigroviridis</name>
    <name type="common">Spotted green pufferfish</name>
    <name type="synonym">Chelonodon nigroviridis</name>
    <dbReference type="NCBI Taxonomy" id="99883"/>
    <lineage>
        <taxon>Eukaryota</taxon>
        <taxon>Metazoa</taxon>
        <taxon>Chordata</taxon>
        <taxon>Craniata</taxon>
        <taxon>Vertebrata</taxon>
        <taxon>Euteleostomi</taxon>
        <taxon>Actinopterygii</taxon>
        <taxon>Neopterygii</taxon>
        <taxon>Teleostei</taxon>
        <taxon>Neoteleostei</taxon>
        <taxon>Acanthomorphata</taxon>
        <taxon>Eupercaria</taxon>
        <taxon>Tetraodontiformes</taxon>
        <taxon>Tetradontoidea</taxon>
        <taxon>Tetraodontidae</taxon>
        <taxon>Tetraodon</taxon>
    </lineage>
</organism>
<dbReference type="GO" id="GO:0005576">
    <property type="term" value="C:extracellular region"/>
    <property type="evidence" value="ECO:0007669"/>
    <property type="project" value="UniProtKB-SubCell"/>
</dbReference>
<protein>
    <submittedName>
        <fullName evidence="6">(spotted green pufferfish) hypothetical protein</fullName>
    </submittedName>
</protein>
<evidence type="ECO:0000313" key="6">
    <source>
        <dbReference type="EMBL" id="CAF92966.1"/>
    </source>
</evidence>
<dbReference type="KEGG" id="tng:GSTEN00008411G001"/>
<dbReference type="Pfam" id="PF00386">
    <property type="entry name" value="C1q"/>
    <property type="match status" value="1"/>
</dbReference>
<proteinExistence type="predicted"/>
<feature type="signal peptide" evidence="4">
    <location>
        <begin position="1"/>
        <end position="19"/>
    </location>
</feature>
<reference evidence="6" key="2">
    <citation type="submission" date="2004-02" db="EMBL/GenBank/DDBJ databases">
        <authorList>
            <consortium name="Genoscope"/>
            <consortium name="Whitehead Institute Centre for Genome Research"/>
        </authorList>
    </citation>
    <scope>NUCLEOTIDE SEQUENCE</scope>
</reference>
<keyword evidence="2" id="KW-0964">Secreted</keyword>
<evidence type="ECO:0000256" key="1">
    <source>
        <dbReference type="ARBA" id="ARBA00004613"/>
    </source>
</evidence>
<evidence type="ECO:0000256" key="4">
    <source>
        <dbReference type="SAM" id="SignalP"/>
    </source>
</evidence>
<comment type="subcellular location">
    <subcellularLocation>
        <location evidence="1">Secreted</location>
    </subcellularLocation>
</comment>
<keyword evidence="3 4" id="KW-0732">Signal</keyword>
<dbReference type="SUPFAM" id="SSF49842">
    <property type="entry name" value="TNF-like"/>
    <property type="match status" value="1"/>
</dbReference>
<dbReference type="AlphaFoldDB" id="Q4T2B6"/>
<dbReference type="Gene3D" id="2.60.120.40">
    <property type="match status" value="1"/>
</dbReference>
<sequence>MSRCLLLVLVLVLGTAVTSQLIIPGEGKTNVKAGAGEDDVWLLLQQLKVRVEQLEKEREVRGRAQVAFSASLVQEEAWTHQGPFEFATTLVFRKVLTNIGSAYDPETGVFTAPVSGLYYIRFTGCVGSSGSLNMALMKNGENVFAIYDTRGTHGGGSNGATLSLQQGDRLSVTMWPQKSIFDQSRLSTFSGFLLYPLEA</sequence>
<dbReference type="InterPro" id="IPR001073">
    <property type="entry name" value="C1q_dom"/>
</dbReference>
<dbReference type="PROSITE" id="PS50871">
    <property type="entry name" value="C1Q"/>
    <property type="match status" value="1"/>
</dbReference>
<dbReference type="PANTHER" id="PTHR22923">
    <property type="entry name" value="CEREBELLIN-RELATED"/>
    <property type="match status" value="1"/>
</dbReference>
<accession>Q4T2B6</accession>
<reference evidence="6 8" key="1">
    <citation type="journal article" date="2004" name="Nature">
        <title>Genome duplication in the teleost fish Tetraodon nigroviridis reveals the early vertebrate proto-karyotype.</title>
        <authorList>
            <person name="Jaillon O."/>
            <person name="Aury J.-M."/>
            <person name="Brunet F."/>
            <person name="Petit J.-L."/>
            <person name="Stange-Thomann N."/>
            <person name="Mauceli E."/>
            <person name="Bouneau L."/>
            <person name="Fischer C."/>
            <person name="Ozouf-Costaz C."/>
            <person name="Bernot A."/>
            <person name="Nicaud S."/>
            <person name="Jaffe D."/>
            <person name="Fisher S."/>
            <person name="Lutfalla G."/>
            <person name="Dossat C."/>
            <person name="Segurens B."/>
            <person name="Dasilva C."/>
            <person name="Salanoubat M."/>
            <person name="Levy M."/>
            <person name="Boudet N."/>
            <person name="Castellano S."/>
            <person name="Anthouard V."/>
            <person name="Jubin C."/>
            <person name="Castelli V."/>
            <person name="Katinka M."/>
            <person name="Vacherie B."/>
            <person name="Biemont C."/>
            <person name="Skalli Z."/>
            <person name="Cattolico L."/>
            <person name="Poulain J."/>
            <person name="De Berardinis V."/>
            <person name="Cruaud C."/>
            <person name="Duprat S."/>
            <person name="Brottier P."/>
            <person name="Coutanceau J.-P."/>
            <person name="Gouzy J."/>
            <person name="Parra G."/>
            <person name="Lardier G."/>
            <person name="Chapple C."/>
            <person name="McKernan K.J."/>
            <person name="McEwan P."/>
            <person name="Bosak S."/>
            <person name="Kellis M."/>
            <person name="Volff J.-N."/>
            <person name="Guigo R."/>
            <person name="Zody M.C."/>
            <person name="Mesirov J."/>
            <person name="Lindblad-Toh K."/>
            <person name="Birren B."/>
            <person name="Nusbaum C."/>
            <person name="Kahn D."/>
            <person name="Robinson-Rechavi M."/>
            <person name="Laudet V."/>
            <person name="Schachter V."/>
            <person name="Quetier F."/>
            <person name="Saurin W."/>
            <person name="Scarpelli C."/>
            <person name="Wincker P."/>
            <person name="Lander E.S."/>
            <person name="Weissenbach J."/>
            <person name="Roest Crollius H."/>
        </authorList>
    </citation>
    <scope>NUCLEOTIDE SEQUENCE [LARGE SCALE GENOMIC DNA]</scope>
</reference>
<dbReference type="HOGENOM" id="CLU_001074_8_1_1"/>
<dbReference type="SMART" id="SM00110">
    <property type="entry name" value="C1Q"/>
    <property type="match status" value="1"/>
</dbReference>
<feature type="chain" id="PRO_5014105109" evidence="4">
    <location>
        <begin position="20"/>
        <end position="199"/>
    </location>
</feature>
<evidence type="ECO:0000256" key="2">
    <source>
        <dbReference type="ARBA" id="ARBA00022525"/>
    </source>
</evidence>
<gene>
    <name evidence="6" type="ORF">GSTENG00008411001</name>
</gene>
<evidence type="ECO:0000256" key="3">
    <source>
        <dbReference type="ARBA" id="ARBA00022729"/>
    </source>
</evidence>
<feature type="domain" description="C1q" evidence="5">
    <location>
        <begin position="61"/>
        <end position="199"/>
    </location>
</feature>
<dbReference type="PRINTS" id="PR00007">
    <property type="entry name" value="COMPLEMNTC1Q"/>
</dbReference>
<dbReference type="Proteomes" id="UP000007303">
    <property type="component" value="Unassembled WGS sequence"/>
</dbReference>
<dbReference type="OMA" id="WTHQGPF"/>
<dbReference type="EMBL" id="CAAE01010300">
    <property type="protein sequence ID" value="CAF92966.1"/>
    <property type="molecule type" value="Genomic_DNA"/>
</dbReference>
<dbReference type="OrthoDB" id="6154955at2759"/>
<dbReference type="PANTHER" id="PTHR22923:SF102">
    <property type="entry name" value="CEREBELLIN 13-RELATED"/>
    <property type="match status" value="1"/>
</dbReference>